<keyword evidence="3" id="KW-0067">ATP-binding</keyword>
<gene>
    <name evidence="5" type="primary">epsE_1</name>
    <name evidence="5" type="ORF">VQ7734_01297</name>
</gene>
<feature type="domain" description="Bacterial type II secretion system protein E" evidence="4">
    <location>
        <begin position="95"/>
        <end position="506"/>
    </location>
</feature>
<proteinExistence type="inferred from homology"/>
<dbReference type="InterPro" id="IPR027417">
    <property type="entry name" value="P-loop_NTPase"/>
</dbReference>
<evidence type="ECO:0000256" key="1">
    <source>
        <dbReference type="ARBA" id="ARBA00006611"/>
    </source>
</evidence>
<organism evidence="5 6">
    <name type="scientific">Vibrio quintilis</name>
    <dbReference type="NCBI Taxonomy" id="1117707"/>
    <lineage>
        <taxon>Bacteria</taxon>
        <taxon>Pseudomonadati</taxon>
        <taxon>Pseudomonadota</taxon>
        <taxon>Gammaproteobacteria</taxon>
        <taxon>Vibrionales</taxon>
        <taxon>Vibrionaceae</taxon>
        <taxon>Vibrio</taxon>
    </lineage>
</organism>
<reference evidence="6" key="1">
    <citation type="submission" date="2016-12" db="EMBL/GenBank/DDBJ databases">
        <authorList>
            <person name="Rodrigo-Torres L."/>
            <person name="Arahal R.D."/>
            <person name="Lucena T."/>
        </authorList>
    </citation>
    <scope>NUCLEOTIDE SEQUENCE [LARGE SCALE GENOMIC DNA]</scope>
</reference>
<keyword evidence="6" id="KW-1185">Reference proteome</keyword>
<dbReference type="GO" id="GO:0016887">
    <property type="term" value="F:ATP hydrolysis activity"/>
    <property type="evidence" value="ECO:0007669"/>
    <property type="project" value="TreeGrafter"/>
</dbReference>
<dbReference type="GO" id="GO:0005524">
    <property type="term" value="F:ATP binding"/>
    <property type="evidence" value="ECO:0007669"/>
    <property type="project" value="UniProtKB-KW"/>
</dbReference>
<keyword evidence="2" id="KW-0547">Nucleotide-binding</keyword>
<evidence type="ECO:0000313" key="6">
    <source>
        <dbReference type="Proteomes" id="UP000184600"/>
    </source>
</evidence>
<name>A0A1M7YSG2_9VIBR</name>
<dbReference type="PANTHER" id="PTHR30258:SF2">
    <property type="entry name" value="COMG OPERON PROTEIN 1"/>
    <property type="match status" value="1"/>
</dbReference>
<dbReference type="RefSeq" id="WP_073580689.1">
    <property type="nucleotide sequence ID" value="NZ_AP024897.1"/>
</dbReference>
<dbReference type="AlphaFoldDB" id="A0A1M7YSG2"/>
<protein>
    <submittedName>
        <fullName evidence="5">Type II secretion system protein E</fullName>
    </submittedName>
</protein>
<evidence type="ECO:0000259" key="4">
    <source>
        <dbReference type="Pfam" id="PF00437"/>
    </source>
</evidence>
<dbReference type="OrthoDB" id="5790493at2"/>
<dbReference type="SUPFAM" id="SSF52540">
    <property type="entry name" value="P-loop containing nucleoside triphosphate hydrolases"/>
    <property type="match status" value="1"/>
</dbReference>
<dbReference type="InterPro" id="IPR001482">
    <property type="entry name" value="T2SS/T4SS_dom"/>
</dbReference>
<dbReference type="Proteomes" id="UP000184600">
    <property type="component" value="Unassembled WGS sequence"/>
</dbReference>
<dbReference type="EMBL" id="FRFG01000015">
    <property type="protein sequence ID" value="SHO55561.1"/>
    <property type="molecule type" value="Genomic_DNA"/>
</dbReference>
<dbReference type="Gene3D" id="3.30.450.90">
    <property type="match status" value="1"/>
</dbReference>
<dbReference type="GO" id="GO:0005886">
    <property type="term" value="C:plasma membrane"/>
    <property type="evidence" value="ECO:0007669"/>
    <property type="project" value="TreeGrafter"/>
</dbReference>
<evidence type="ECO:0000256" key="3">
    <source>
        <dbReference type="ARBA" id="ARBA00022840"/>
    </source>
</evidence>
<accession>A0A1M7YSG2</accession>
<dbReference type="PANTHER" id="PTHR30258">
    <property type="entry name" value="TYPE II SECRETION SYSTEM PROTEIN GSPE-RELATED"/>
    <property type="match status" value="1"/>
</dbReference>
<dbReference type="STRING" id="1117707.VQ7734_01297"/>
<evidence type="ECO:0000313" key="5">
    <source>
        <dbReference type="EMBL" id="SHO55561.1"/>
    </source>
</evidence>
<sequence>MNKMMTDERLKQLYYQGTRRTFVAVAENSQCVIYYSEHTPLIGEARDYITNDRNAFGSHFLGQTVRVAKRAQEDIDDYFTALSARSESPVGVLTEDKTKISYKLREILQKAVNMSVSDVHIEIYERQTLVKFRVDGKRKTIQVIPENREGMRIASVIFMSKSEQKESDFKPSKVNNGALQEDLNVKGTQRTTNWRCAWVPSTHGGKITIRWIDKDKKPPDLKTLNWEEAHIELVKEFIHGRPGILMMAGQVGSGKTTSIGSMIEMIDKSYSVHTIEDPPEFQFDEVIQTHTKPHEKVGGDSDEYLDQTYYAKALLRHDPDYEFHGETRTKAAAMQVLRKGETGQKVFTTVHTSGAMGIPVTFIEQFGISPALVSSPGLLRLLIYQALVRKLCPHCAMTLEQFIADSRIPESQKNHANYTIRKLTGDNRISEQQAARVRFRDPDGCPHCDEGERGRLPLVEMIVVDDDDREFFKHCDFLGWKKHLLEKGFKTITDHGIVRIARGEVDLFTTENKIGRLFTIQSQSVYRRIFSDE</sequence>
<evidence type="ECO:0000256" key="2">
    <source>
        <dbReference type="ARBA" id="ARBA00022741"/>
    </source>
</evidence>
<dbReference type="Gene3D" id="3.40.50.300">
    <property type="entry name" value="P-loop containing nucleotide triphosphate hydrolases"/>
    <property type="match status" value="1"/>
</dbReference>
<dbReference type="Pfam" id="PF00437">
    <property type="entry name" value="T2SSE"/>
    <property type="match status" value="1"/>
</dbReference>
<comment type="similarity">
    <text evidence="1">Belongs to the GSP E family.</text>
</comment>